<dbReference type="Gene3D" id="3.40.50.720">
    <property type="entry name" value="NAD(P)-binding Rossmann-like Domain"/>
    <property type="match status" value="1"/>
</dbReference>
<dbReference type="InterPro" id="IPR036291">
    <property type="entry name" value="NAD(P)-bd_dom_sf"/>
</dbReference>
<dbReference type="InterPro" id="IPR013785">
    <property type="entry name" value="Aldolase_TIM"/>
</dbReference>
<dbReference type="Gene3D" id="3.40.50.1820">
    <property type="entry name" value="alpha/beta hydrolase"/>
    <property type="match status" value="1"/>
</dbReference>
<feature type="domain" description="AB hydrolase-1" evidence="4">
    <location>
        <begin position="951"/>
        <end position="1173"/>
    </location>
</feature>
<dbReference type="SUPFAM" id="SSF53474">
    <property type="entry name" value="alpha/beta-Hydrolases"/>
    <property type="match status" value="1"/>
</dbReference>
<evidence type="ECO:0000259" key="4">
    <source>
        <dbReference type="Pfam" id="PF12697"/>
    </source>
</evidence>
<gene>
    <name evidence="5" type="ORF">TCE0_017r04363</name>
</gene>
<dbReference type="GO" id="GO:0004764">
    <property type="term" value="F:shikimate 3-dehydrogenase (NADP+) activity"/>
    <property type="evidence" value="ECO:0007669"/>
    <property type="project" value="InterPro"/>
</dbReference>
<dbReference type="Pfam" id="PF01487">
    <property type="entry name" value="DHquinase_I"/>
    <property type="match status" value="1"/>
</dbReference>
<dbReference type="SUPFAM" id="SSF51658">
    <property type="entry name" value="Xylose isomerase-like"/>
    <property type="match status" value="1"/>
</dbReference>
<evidence type="ECO:0000259" key="3">
    <source>
        <dbReference type="Pfam" id="PF08501"/>
    </source>
</evidence>
<dbReference type="InterPro" id="IPR006151">
    <property type="entry name" value="Shikm_DH/Glu-tRNA_Rdtase"/>
</dbReference>
<dbReference type="Pfam" id="PF01261">
    <property type="entry name" value="AP_endonuc_2"/>
    <property type="match status" value="1"/>
</dbReference>
<sequence>MPNRPAISSMSLGRAWANHSINEKIAQAAAHGFEGLEVFFEDIDYLARDLSGVHSNDIPSAFPYQLEAAKRIRGICDEHSLQVVCLQPFMFYGGLKDRTEHQKRLDTLKEWFQLVKILGTDLIQVPTNFLPAHELTPDLDLVIDDMRQLADMGLEQSPPVRFAFENIAWGTYIHTWERAWEVVKRVDRPNLGLCLDTFNILGGIWADPASPTGKLPDADSALEESIDRLRQTVDMDKVFYVQVVDAERLERPMNDQHPLYFQTQTGVSRAEYLKIHGNAALQTFTVTVMRKMLEEYSTGCIIECGLGSLVTGVRQLLLREYKDTHPIIHINRCLRYVEKYLGLSSENHGMGFLRDCDVAHRECSNLEYYNLFDQSSRDDSTLTQDSEQPPPSKAPFFLKNAKQEFSSFLDLVISRPAHHVKSDAIQGDDFYESSSIDLFPLECRDRSYLRSVRLSGLVNKTIEAHDLASGEDGILLIVDILTPDILTLVSEYISIIRRAVKIPIVYTVERDGSERFGGKGVDYYFTLLHHGLRFCVEYTIVDINSETTKIQKLIQTKLPATKIIGSYFDPHPGERGWMQEDRKTKYQLGKSIGCHIVQLTQPAITQADNEDVQYFSRLIREQPGPNNPFLIAYNVGVRGRTSQLANRIMTPVKHGTILNDTKVTFDNDRPFDPQITLRNAIQGLFANFIFDPLEFYLIGRQPSVSLIPPAMHRVAYGHCGFSHTFKIVQVSSCEDINKIAQSPKFGGASIMIPFKTLILNQLDQISPQAAAIGAINTLLPLRRATADSSGGIVPLPFALQPENRNHAGPVVKLFGDNTDWLGIQSVIVRNLSPRNAIDPVRSVALIIGAGGGARAAIYALIRLGCRKIYVYNRTVERAEKVARHFNTLYPEKGTIIRILPSLTTPWPENEEPATIIISAIPAHSLGGICSPPNFTLPEGWLQSKTGGVVAELWASQSPIYESHRSILIDLPGHGDSDSPHIDYNVELFARAVGKVVEQENLKRVILIAHSLGGPIATMFLRLFGSTSSTRAVENAVVVAGIIYVDSFLHLPESYLNAEERRSLGQARLNDEKFIADINTLFTSDTSEDIRETVLRTMLATPKHVRAVAVTSMTQPHALGYNEVYEQVPAINIIAPNCAPVDRHWFHHLPLLKVKKMTGVSHWLFLEKPEEFNQEVENFWRNISPSSNHVTSKLGSP</sequence>
<feature type="domain" description="Shikimate dehydrogenase substrate binding N-terminal" evidence="3">
    <location>
        <begin position="708"/>
        <end position="778"/>
    </location>
</feature>
<keyword evidence="6" id="KW-1185">Reference proteome</keyword>
<dbReference type="Pfam" id="PF01488">
    <property type="entry name" value="Shikimate_DH"/>
    <property type="match status" value="1"/>
</dbReference>
<dbReference type="InterPro" id="IPR046346">
    <property type="entry name" value="Aminoacid_DH-like_N_sf"/>
</dbReference>
<organism evidence="5 6">
    <name type="scientific">Talaromyces pinophilus</name>
    <name type="common">Penicillium pinophilum</name>
    <dbReference type="NCBI Taxonomy" id="128442"/>
    <lineage>
        <taxon>Eukaryota</taxon>
        <taxon>Fungi</taxon>
        <taxon>Dikarya</taxon>
        <taxon>Ascomycota</taxon>
        <taxon>Pezizomycotina</taxon>
        <taxon>Eurotiomycetes</taxon>
        <taxon>Eurotiomycetidae</taxon>
        <taxon>Eurotiales</taxon>
        <taxon>Trichocomaceae</taxon>
        <taxon>Talaromyces</taxon>
        <taxon>Talaromyces sect. Talaromyces</taxon>
    </lineage>
</organism>
<dbReference type="SUPFAM" id="SSF51569">
    <property type="entry name" value="Aldolase"/>
    <property type="match status" value="1"/>
</dbReference>
<dbReference type="InterPro" id="IPR000073">
    <property type="entry name" value="AB_hydrolase_1"/>
</dbReference>
<dbReference type="PANTHER" id="PTHR12110:SF21">
    <property type="entry name" value="XYLOSE ISOMERASE-LIKE TIM BARREL DOMAIN-CONTAINING PROTEIN"/>
    <property type="match status" value="1"/>
</dbReference>
<dbReference type="InterPro" id="IPR036237">
    <property type="entry name" value="Xyl_isomerase-like_sf"/>
</dbReference>
<dbReference type="InterPro" id="IPR050312">
    <property type="entry name" value="IolE/XylAMocC-like"/>
</dbReference>
<dbReference type="CDD" id="cd00502">
    <property type="entry name" value="DHQase_I"/>
    <property type="match status" value="1"/>
</dbReference>
<dbReference type="EMBL" id="DF933813">
    <property type="protein sequence ID" value="GAM35778.1"/>
    <property type="molecule type" value="Genomic_DNA"/>
</dbReference>
<dbReference type="PANTHER" id="PTHR12110">
    <property type="entry name" value="HYDROXYPYRUVATE ISOMERASE"/>
    <property type="match status" value="1"/>
</dbReference>
<feature type="domain" description="Xylose isomerase-like TIM barrel" evidence="1">
    <location>
        <begin position="25"/>
        <end position="257"/>
    </location>
</feature>
<dbReference type="InterPro" id="IPR013022">
    <property type="entry name" value="Xyl_isomerase-like_TIM-brl"/>
</dbReference>
<dbReference type="AlphaFoldDB" id="A0A6V8H379"/>
<dbReference type="Pfam" id="PF08501">
    <property type="entry name" value="Shikimate_dh_N"/>
    <property type="match status" value="1"/>
</dbReference>
<evidence type="ECO:0008006" key="7">
    <source>
        <dbReference type="Google" id="ProtNLM"/>
    </source>
</evidence>
<name>A0A6V8H379_TALPI</name>
<feature type="domain" description="Quinate/shikimate 5-dehydrogenase/glutamyl-tRNA reductase" evidence="2">
    <location>
        <begin position="844"/>
        <end position="886"/>
    </location>
</feature>
<dbReference type="Gene3D" id="3.40.50.10860">
    <property type="entry name" value="Leucine Dehydrogenase, chain A, domain 1"/>
    <property type="match status" value="1"/>
</dbReference>
<dbReference type="GO" id="GO:0003855">
    <property type="term" value="F:3-dehydroquinate dehydratase activity"/>
    <property type="evidence" value="ECO:0007669"/>
    <property type="project" value="InterPro"/>
</dbReference>
<dbReference type="InterPro" id="IPR029058">
    <property type="entry name" value="AB_hydrolase_fold"/>
</dbReference>
<comment type="caution">
    <text evidence="5">The sequence shown here is derived from an EMBL/GenBank/DDBJ whole genome shotgun (WGS) entry which is preliminary data.</text>
</comment>
<dbReference type="SUPFAM" id="SSF53223">
    <property type="entry name" value="Aminoacid dehydrogenase-like, N-terminal domain"/>
    <property type="match status" value="1"/>
</dbReference>
<dbReference type="SUPFAM" id="SSF51735">
    <property type="entry name" value="NAD(P)-binding Rossmann-fold domains"/>
    <property type="match status" value="1"/>
</dbReference>
<proteinExistence type="predicted"/>
<accession>A0A6V8H379</accession>
<evidence type="ECO:0000313" key="5">
    <source>
        <dbReference type="EMBL" id="GAM35778.1"/>
    </source>
</evidence>
<protein>
    <recommendedName>
        <fullName evidence="7">3-dehydroshikimate dehydratase</fullName>
    </recommendedName>
</protein>
<evidence type="ECO:0000259" key="1">
    <source>
        <dbReference type="Pfam" id="PF01261"/>
    </source>
</evidence>
<dbReference type="InterPro" id="IPR001381">
    <property type="entry name" value="DHquinase_I"/>
</dbReference>
<evidence type="ECO:0000313" key="6">
    <source>
        <dbReference type="Proteomes" id="UP000053095"/>
    </source>
</evidence>
<dbReference type="Gene3D" id="3.20.20.150">
    <property type="entry name" value="Divalent-metal-dependent TIM barrel enzymes"/>
    <property type="match status" value="1"/>
</dbReference>
<dbReference type="Gene3D" id="3.20.20.70">
    <property type="entry name" value="Aldolase class I"/>
    <property type="match status" value="1"/>
</dbReference>
<dbReference type="Pfam" id="PF12697">
    <property type="entry name" value="Abhydrolase_6"/>
    <property type="match status" value="1"/>
</dbReference>
<evidence type="ECO:0000259" key="2">
    <source>
        <dbReference type="Pfam" id="PF01488"/>
    </source>
</evidence>
<dbReference type="Proteomes" id="UP000053095">
    <property type="component" value="Unassembled WGS sequence"/>
</dbReference>
<reference evidence="6" key="1">
    <citation type="journal article" date="2015" name="Genome Announc.">
        <title>Draft genome sequence of Talaromyces cellulolyticus strain Y-94, a source of lignocellulosic biomass-degrading enzymes.</title>
        <authorList>
            <person name="Fujii T."/>
            <person name="Koike H."/>
            <person name="Sawayama S."/>
            <person name="Yano S."/>
            <person name="Inoue H."/>
        </authorList>
    </citation>
    <scope>NUCLEOTIDE SEQUENCE [LARGE SCALE GENOMIC DNA]</scope>
    <source>
        <strain evidence="6">Y-94</strain>
    </source>
</reference>
<dbReference type="InterPro" id="IPR013708">
    <property type="entry name" value="Shikimate_DH-bd_N"/>
</dbReference>